<name>A0A6J6IRX1_9ZZZZ</name>
<keyword evidence="2" id="KW-0489">Methyltransferase</keyword>
<dbReference type="EMBL" id="CAEZVN010000015">
    <property type="protein sequence ID" value="CAB4627073.1"/>
    <property type="molecule type" value="Genomic_DNA"/>
</dbReference>
<dbReference type="Pfam" id="PF02086">
    <property type="entry name" value="MethyltransfD12"/>
    <property type="match status" value="1"/>
</dbReference>
<dbReference type="PROSITE" id="PS00092">
    <property type="entry name" value="N6_MTASE"/>
    <property type="match status" value="1"/>
</dbReference>
<dbReference type="GO" id="GO:0003676">
    <property type="term" value="F:nucleic acid binding"/>
    <property type="evidence" value="ECO:0007669"/>
    <property type="project" value="InterPro"/>
</dbReference>
<evidence type="ECO:0000256" key="5">
    <source>
        <dbReference type="ARBA" id="ARBA00047942"/>
    </source>
</evidence>
<accession>A0A6J6IRX1</accession>
<evidence type="ECO:0000256" key="1">
    <source>
        <dbReference type="ARBA" id="ARBA00011900"/>
    </source>
</evidence>
<dbReference type="InterPro" id="IPR029063">
    <property type="entry name" value="SAM-dependent_MTases_sf"/>
</dbReference>
<dbReference type="GO" id="GO:0009007">
    <property type="term" value="F:site-specific DNA-methyltransferase (adenine-specific) activity"/>
    <property type="evidence" value="ECO:0007669"/>
    <property type="project" value="UniProtKB-EC"/>
</dbReference>
<proteinExistence type="predicted"/>
<keyword evidence="3" id="KW-0808">Transferase</keyword>
<dbReference type="GO" id="GO:0032259">
    <property type="term" value="P:methylation"/>
    <property type="evidence" value="ECO:0007669"/>
    <property type="project" value="UniProtKB-KW"/>
</dbReference>
<sequence length="347" mass="38972">MIKYLGSKRTLIPVLSQLGQASGAKTALDLFTGTTRVAQAFKKQGMTVTASDVASYAECFGKTWIELDGESVNQGELAEALAELESLPGIDGYFTQKFCVEARYFQPKNGERVDAIRERIEADYRDSWMYYPLLTSLILGADRVDSTTGIQMAFLKGWASRSGNRLELRDPELLPGVGRSIRGDALEIVKDLPAVDLAYLDPPYNQHRYFSNYHIWESLVRWDKPDTYGIANKRLDARDAEMKSPFNSKKTMSKALAQLVDDLKCDTMVLSYNNESWLSRDDLMDIASKRGHVEILDFDFKRYVGSQIGVFNKAGERVGNPGAKRNIEHIVIAGEKQTVKRMLASIK</sequence>
<organism evidence="6">
    <name type="scientific">freshwater metagenome</name>
    <dbReference type="NCBI Taxonomy" id="449393"/>
    <lineage>
        <taxon>unclassified sequences</taxon>
        <taxon>metagenomes</taxon>
        <taxon>ecological metagenomes</taxon>
    </lineage>
</organism>
<comment type="catalytic activity">
    <reaction evidence="5">
        <text>a 2'-deoxyadenosine in DNA + S-adenosyl-L-methionine = an N(6)-methyl-2'-deoxyadenosine in DNA + S-adenosyl-L-homocysteine + H(+)</text>
        <dbReference type="Rhea" id="RHEA:15197"/>
        <dbReference type="Rhea" id="RHEA-COMP:12418"/>
        <dbReference type="Rhea" id="RHEA-COMP:12419"/>
        <dbReference type="ChEBI" id="CHEBI:15378"/>
        <dbReference type="ChEBI" id="CHEBI:57856"/>
        <dbReference type="ChEBI" id="CHEBI:59789"/>
        <dbReference type="ChEBI" id="CHEBI:90615"/>
        <dbReference type="ChEBI" id="CHEBI:90616"/>
        <dbReference type="EC" id="2.1.1.72"/>
    </reaction>
</comment>
<dbReference type="GO" id="GO:0009307">
    <property type="term" value="P:DNA restriction-modification system"/>
    <property type="evidence" value="ECO:0007669"/>
    <property type="project" value="InterPro"/>
</dbReference>
<dbReference type="Gene3D" id="3.40.50.150">
    <property type="entry name" value="Vaccinia Virus protein VP39"/>
    <property type="match status" value="1"/>
</dbReference>
<evidence type="ECO:0000256" key="4">
    <source>
        <dbReference type="ARBA" id="ARBA00022691"/>
    </source>
</evidence>
<dbReference type="SUPFAM" id="SSF53335">
    <property type="entry name" value="S-adenosyl-L-methionine-dependent methyltransferases"/>
    <property type="match status" value="1"/>
</dbReference>
<dbReference type="InterPro" id="IPR012327">
    <property type="entry name" value="MeTrfase_D12"/>
</dbReference>
<gene>
    <name evidence="6" type="ORF">UFOPK2001_00287</name>
</gene>
<evidence type="ECO:0000256" key="3">
    <source>
        <dbReference type="ARBA" id="ARBA00022679"/>
    </source>
</evidence>
<evidence type="ECO:0000256" key="2">
    <source>
        <dbReference type="ARBA" id="ARBA00022603"/>
    </source>
</evidence>
<dbReference type="InterPro" id="IPR002052">
    <property type="entry name" value="DNA_methylase_N6_adenine_CS"/>
</dbReference>
<evidence type="ECO:0000313" key="6">
    <source>
        <dbReference type="EMBL" id="CAB4627073.1"/>
    </source>
</evidence>
<keyword evidence="4" id="KW-0949">S-adenosyl-L-methionine</keyword>
<dbReference type="EC" id="2.1.1.72" evidence="1"/>
<reference evidence="6" key="1">
    <citation type="submission" date="2020-05" db="EMBL/GenBank/DDBJ databases">
        <authorList>
            <person name="Chiriac C."/>
            <person name="Salcher M."/>
            <person name="Ghai R."/>
            <person name="Kavagutti S V."/>
        </authorList>
    </citation>
    <scope>NUCLEOTIDE SEQUENCE</scope>
</reference>
<protein>
    <recommendedName>
        <fullName evidence="1">site-specific DNA-methyltransferase (adenine-specific)</fullName>
        <ecNumber evidence="1">2.1.1.72</ecNumber>
    </recommendedName>
</protein>
<dbReference type="AlphaFoldDB" id="A0A6J6IRX1"/>